<dbReference type="GO" id="GO:0005634">
    <property type="term" value="C:nucleus"/>
    <property type="evidence" value="ECO:0007669"/>
    <property type="project" value="TreeGrafter"/>
</dbReference>
<dbReference type="InterPro" id="IPR029717">
    <property type="entry name" value="FAM193"/>
</dbReference>
<sequence length="1146" mass="131107">MNKFSSFIELLVKQTCRRASHEFEMGSKHSSAPLPIISEHDATGIYSLQFLKSLHDKPKDNIYKLLKSPDDLNSKQSPNGLNWLNSSEFSDIERKTLLEFLKKVKNMSPSKAQNWIDLHHYMHYTYRNFVNPNPDPSAEKLSPFFNAEMKELVRSLLEEDESQLYLRVLALLREYCIFAQWNYSKCDKDHAITRLFYYYEAMLSAAKNLSSVFADLEVIIYKTYSVCWIDFNTCVFIRYFFETDFVQKKIYHCLETKMSPGDTPPMFGLLEDLKNLWIKEQKRIRKINDDHSLVEGTVPYYIEEAMIGNHKKVLTSNFWMERSQKEKDDLDLRRLDHHFFRLLSDPFFHPAGPILDRNGQCICEECLISKYECMLEADKDQVNEEFLRNVNRVLYCRRCQSLVDLESFHQHINSHAVAEMETTKPPDRTPLNHLPTEKHPVELDPDLLSTEETDKDDRRSTSEARRTTCDIHFTRPEHDLEELNCTKLIFEEFLKHKSACLKNEQMVDKNARNFIKIKKDIFKQANGSEAVAKRPLTAIPKKYERENEKVGLKNGMPPEKSQLSTLAKQNCDDEHEVEEATNVCQSRVGTCEHHKESQKCDCTYCEVFGTSAMTHTHQNNELRDRLRIRLHQRRDKRTKETCKNTMVNGNITGTNPAKVKTAISKVEERVPLPSSPTNIPPAPSVKSSDSSLATTSGQDDIHGLVNYIEGHTGMDKVELAQKKAAKKARQRMKKEEERIKAEEEQKRLAEEQRRKEAEKKKEQARKLAEIEKSKAAAEAAAAKALKELKKKSKKERQAEKRRMAQNPHNPTTTEKNKSNVIEETIPAMVTIKRVAETGSGTPTVTITLKGSTPDQDKLLYTLVNGSDDTNIEETKCKDSTNNNNSSGKKKKKQKKQEQTKPPQPAAIVKKEMTVTVELDPNRSNHESKLSVKPMTKNVIEKKKAANKQQKENKKTVGADDLPIPMLRLPPGITITKVEGPVPNRNYQVGNVEDRKGSTINVDKSGVIVVDTEKLIHNNQADGGQAKSSKTGKKNKKKKNKKPAEVPAETAQDGKKMITLKNPIFQELEAAAVAGERRRRRSEPDAADARRESDAQDEPGSSKSFWKWSGLDQCVMFNDVKSTEMLFVRVVNTKYNSMNNDNSNISL</sequence>
<evidence type="ECO:0000313" key="2">
    <source>
        <dbReference type="EMBL" id="CAG9816498.1"/>
    </source>
</evidence>
<feature type="region of interest" description="Disordered" evidence="1">
    <location>
        <begin position="418"/>
        <end position="465"/>
    </location>
</feature>
<reference evidence="2" key="2">
    <citation type="submission" date="2022-10" db="EMBL/GenBank/DDBJ databases">
        <authorList>
            <consortium name="ENA_rothamsted_submissions"/>
            <consortium name="culmorum"/>
            <person name="King R."/>
        </authorList>
    </citation>
    <scope>NUCLEOTIDE SEQUENCE</scope>
</reference>
<accession>A0A9N9X1J3</accession>
<feature type="region of interest" description="Disordered" evidence="1">
    <location>
        <begin position="833"/>
        <end position="962"/>
    </location>
</feature>
<feature type="compositionally biased region" description="Basic and acidic residues" evidence="1">
    <location>
        <begin position="733"/>
        <end position="775"/>
    </location>
</feature>
<feature type="region of interest" description="Disordered" evidence="1">
    <location>
        <begin position="1017"/>
        <end position="1057"/>
    </location>
</feature>
<gene>
    <name evidence="2" type="ORF">PHAECO_LOCUS4562</name>
</gene>
<feature type="compositionally biased region" description="Polar residues" evidence="1">
    <location>
        <begin position="685"/>
        <end position="698"/>
    </location>
</feature>
<reference evidence="2" key="1">
    <citation type="submission" date="2022-01" db="EMBL/GenBank/DDBJ databases">
        <authorList>
            <person name="King R."/>
        </authorList>
    </citation>
    <scope>NUCLEOTIDE SEQUENCE</scope>
</reference>
<name>A0A9N9X1J3_PHACE</name>
<evidence type="ECO:0000313" key="3">
    <source>
        <dbReference type="Proteomes" id="UP001153737"/>
    </source>
</evidence>
<dbReference type="AlphaFoldDB" id="A0A9N9X1J3"/>
<feature type="region of interest" description="Disordered" evidence="1">
    <location>
        <begin position="668"/>
        <end position="698"/>
    </location>
</feature>
<feature type="compositionally biased region" description="Basic and acidic residues" evidence="1">
    <location>
        <begin position="938"/>
        <end position="957"/>
    </location>
</feature>
<dbReference type="PANTHER" id="PTHR15109">
    <property type="entry name" value="AGAP004327-PA"/>
    <property type="match status" value="1"/>
</dbReference>
<feature type="compositionally biased region" description="Basic and acidic residues" evidence="1">
    <location>
        <begin position="919"/>
        <end position="929"/>
    </location>
</feature>
<organism evidence="2 3">
    <name type="scientific">Phaedon cochleariae</name>
    <name type="common">Mustard beetle</name>
    <dbReference type="NCBI Taxonomy" id="80249"/>
    <lineage>
        <taxon>Eukaryota</taxon>
        <taxon>Metazoa</taxon>
        <taxon>Ecdysozoa</taxon>
        <taxon>Arthropoda</taxon>
        <taxon>Hexapoda</taxon>
        <taxon>Insecta</taxon>
        <taxon>Pterygota</taxon>
        <taxon>Neoptera</taxon>
        <taxon>Endopterygota</taxon>
        <taxon>Coleoptera</taxon>
        <taxon>Polyphaga</taxon>
        <taxon>Cucujiformia</taxon>
        <taxon>Chrysomeloidea</taxon>
        <taxon>Chrysomelidae</taxon>
        <taxon>Chrysomelinae</taxon>
        <taxon>Chrysomelini</taxon>
        <taxon>Phaedon</taxon>
    </lineage>
</organism>
<feature type="compositionally biased region" description="Basic and acidic residues" evidence="1">
    <location>
        <begin position="455"/>
        <end position="465"/>
    </location>
</feature>
<proteinExistence type="predicted"/>
<feature type="compositionally biased region" description="Polar residues" evidence="1">
    <location>
        <begin position="806"/>
        <end position="821"/>
    </location>
</feature>
<dbReference type="PANTHER" id="PTHR15109:SF3">
    <property type="entry name" value="PROTEIN FAM193B"/>
    <property type="match status" value="1"/>
</dbReference>
<dbReference type="GO" id="GO:0005737">
    <property type="term" value="C:cytoplasm"/>
    <property type="evidence" value="ECO:0007669"/>
    <property type="project" value="TreeGrafter"/>
</dbReference>
<evidence type="ECO:0000256" key="1">
    <source>
        <dbReference type="SAM" id="MobiDB-lite"/>
    </source>
</evidence>
<dbReference type="EMBL" id="OU896720">
    <property type="protein sequence ID" value="CAG9816498.1"/>
    <property type="molecule type" value="Genomic_DNA"/>
</dbReference>
<keyword evidence="3" id="KW-1185">Reference proteome</keyword>
<protein>
    <submittedName>
        <fullName evidence="2">Uncharacterized protein</fullName>
    </submittedName>
</protein>
<feature type="compositionally biased region" description="Basic and acidic residues" evidence="1">
    <location>
        <begin position="1081"/>
        <end position="1093"/>
    </location>
</feature>
<feature type="compositionally biased region" description="Polar residues" evidence="1">
    <location>
        <begin position="838"/>
        <end position="853"/>
    </location>
</feature>
<dbReference type="OrthoDB" id="10044608at2759"/>
<feature type="compositionally biased region" description="Basic residues" evidence="1">
    <location>
        <begin position="1029"/>
        <end position="1040"/>
    </location>
</feature>
<feature type="compositionally biased region" description="Acidic residues" evidence="1">
    <location>
        <begin position="443"/>
        <end position="454"/>
    </location>
</feature>
<feature type="region of interest" description="Disordered" evidence="1">
    <location>
        <begin position="1070"/>
        <end position="1102"/>
    </location>
</feature>
<feature type="region of interest" description="Disordered" evidence="1">
    <location>
        <begin position="721"/>
        <end position="821"/>
    </location>
</feature>
<feature type="compositionally biased region" description="Basic residues" evidence="1">
    <location>
        <begin position="723"/>
        <end position="732"/>
    </location>
</feature>
<dbReference type="Proteomes" id="UP001153737">
    <property type="component" value="Chromosome 14"/>
</dbReference>